<keyword evidence="6" id="KW-1185">Reference proteome</keyword>
<dbReference type="SUPFAM" id="SSF50729">
    <property type="entry name" value="PH domain-like"/>
    <property type="match status" value="1"/>
</dbReference>
<evidence type="ECO:0000256" key="1">
    <source>
        <dbReference type="ARBA" id="ARBA00004123"/>
    </source>
</evidence>
<feature type="compositionally biased region" description="Basic and acidic residues" evidence="3">
    <location>
        <begin position="260"/>
        <end position="280"/>
    </location>
</feature>
<evidence type="ECO:0000259" key="4">
    <source>
        <dbReference type="PROSITE" id="PS50196"/>
    </source>
</evidence>
<feature type="region of interest" description="Disordered" evidence="3">
    <location>
        <begin position="233"/>
        <end position="292"/>
    </location>
</feature>
<dbReference type="Gene3D" id="2.30.29.30">
    <property type="entry name" value="Pleckstrin-homology domain (PH domain)/Phosphotyrosine-binding domain (PTB)"/>
    <property type="match status" value="1"/>
</dbReference>
<feature type="compositionally biased region" description="Low complexity" evidence="3">
    <location>
        <begin position="246"/>
        <end position="258"/>
    </location>
</feature>
<feature type="compositionally biased region" description="Basic and acidic residues" evidence="3">
    <location>
        <begin position="187"/>
        <end position="205"/>
    </location>
</feature>
<feature type="region of interest" description="Disordered" evidence="3">
    <location>
        <begin position="1"/>
        <end position="217"/>
    </location>
</feature>
<name>A0A367KWI8_RHIST</name>
<dbReference type="InterPro" id="IPR000156">
    <property type="entry name" value="Ran_bind_dom"/>
</dbReference>
<dbReference type="STRING" id="4846.A0A367KWI8"/>
<reference evidence="5 6" key="1">
    <citation type="journal article" date="2018" name="G3 (Bethesda)">
        <title>Phylogenetic and Phylogenomic Definition of Rhizopus Species.</title>
        <authorList>
            <person name="Gryganskyi A.P."/>
            <person name="Golan J."/>
            <person name="Dolatabadi S."/>
            <person name="Mondo S."/>
            <person name="Robb S."/>
            <person name="Idnurm A."/>
            <person name="Muszewska A."/>
            <person name="Steczkiewicz K."/>
            <person name="Masonjones S."/>
            <person name="Liao H.L."/>
            <person name="Gajdeczka M.T."/>
            <person name="Anike F."/>
            <person name="Vuek A."/>
            <person name="Anishchenko I.M."/>
            <person name="Voigt K."/>
            <person name="de Hoog G.S."/>
            <person name="Smith M.E."/>
            <person name="Heitman J."/>
            <person name="Vilgalys R."/>
            <person name="Stajich J.E."/>
        </authorList>
    </citation>
    <scope>NUCLEOTIDE SEQUENCE [LARGE SCALE GENOMIC DNA]</scope>
    <source>
        <strain evidence="5 6">LSU 92-RS-03</strain>
    </source>
</reference>
<feature type="compositionally biased region" description="Polar residues" evidence="3">
    <location>
        <begin position="30"/>
        <end position="48"/>
    </location>
</feature>
<dbReference type="Pfam" id="PF00638">
    <property type="entry name" value="Ran_BP1"/>
    <property type="match status" value="1"/>
</dbReference>
<keyword evidence="2" id="KW-0539">Nucleus</keyword>
<feature type="compositionally biased region" description="Low complexity" evidence="3">
    <location>
        <begin position="1"/>
        <end position="12"/>
    </location>
</feature>
<evidence type="ECO:0000256" key="2">
    <source>
        <dbReference type="ARBA" id="ARBA00023242"/>
    </source>
</evidence>
<gene>
    <name evidence="5" type="ORF">CU098_013683</name>
</gene>
<evidence type="ECO:0000313" key="5">
    <source>
        <dbReference type="EMBL" id="RCI06573.1"/>
    </source>
</evidence>
<feature type="compositionally biased region" description="Low complexity" evidence="3">
    <location>
        <begin position="208"/>
        <end position="217"/>
    </location>
</feature>
<dbReference type="PROSITE" id="PS50196">
    <property type="entry name" value="RANBD1"/>
    <property type="match status" value="1"/>
</dbReference>
<dbReference type="CDD" id="cd13180">
    <property type="entry name" value="RanBD_RanBP3"/>
    <property type="match status" value="1"/>
</dbReference>
<feature type="compositionally biased region" description="Basic and acidic residues" evidence="3">
    <location>
        <begin position="132"/>
        <end position="146"/>
    </location>
</feature>
<dbReference type="EMBL" id="PJQM01000126">
    <property type="protein sequence ID" value="RCI06573.1"/>
    <property type="molecule type" value="Genomic_DNA"/>
</dbReference>
<dbReference type="OrthoDB" id="185618at2759"/>
<feature type="compositionally biased region" description="Acidic residues" evidence="3">
    <location>
        <begin position="116"/>
        <end position="131"/>
    </location>
</feature>
<dbReference type="Proteomes" id="UP000253551">
    <property type="component" value="Unassembled WGS sequence"/>
</dbReference>
<comment type="subcellular location">
    <subcellularLocation>
        <location evidence="1">Nucleus</location>
    </subcellularLocation>
</comment>
<dbReference type="PANTHER" id="PTHR23138">
    <property type="entry name" value="RAN BINDING PROTEIN"/>
    <property type="match status" value="1"/>
</dbReference>
<proteinExistence type="predicted"/>
<feature type="compositionally biased region" description="Basic and acidic residues" evidence="3">
    <location>
        <begin position="93"/>
        <end position="108"/>
    </location>
</feature>
<evidence type="ECO:0000256" key="3">
    <source>
        <dbReference type="SAM" id="MobiDB-lite"/>
    </source>
</evidence>
<accession>A0A367KWI8</accession>
<evidence type="ECO:0000313" key="6">
    <source>
        <dbReference type="Proteomes" id="UP000253551"/>
    </source>
</evidence>
<sequence length="422" mass="46014">MSSPPDSPNDLDSANKKRGRAQSVEPVTIEVQQKNTEIEENPSQVSSTKKTKRDEEIKNASTVSAIRRNMKEMTTTDKSPSDSQNEDETMAVTEEKKEIVEKDTDKPMKQFGGKGDDDDWGEFAEEQEEVSTEAKKKDEDTSEKPKYTFGSSSGFGTKGWGAVHQTMPAPPKVHQPTFGGFSSFGLDKLKPVTDGKDQKPSEAKETQSTSAAPTSTPSFASFAKATVSPFAAAAAAATSGNSLKDTSPSSTSAASNNTVEKSKDSNDQDESHNFGEEAKVKVPGVKPTNVKTGEEDENTIYQTKAKLLILDGNTGNWKERGVGTFRINTKDEENKSTPQARLVMRADSVYKLILNLLLFPGMKVFIMQEKFVRFAGFEKISNEDGADETKLVNFALKLSNSFAAQEVYETISAHLPASTKEN</sequence>
<dbReference type="PANTHER" id="PTHR23138:SF142">
    <property type="entry name" value="RAN-BINDING PROTEIN 3B-RELATED"/>
    <property type="match status" value="1"/>
</dbReference>
<organism evidence="5 6">
    <name type="scientific">Rhizopus stolonifer</name>
    <name type="common">Rhizopus nigricans</name>
    <dbReference type="NCBI Taxonomy" id="4846"/>
    <lineage>
        <taxon>Eukaryota</taxon>
        <taxon>Fungi</taxon>
        <taxon>Fungi incertae sedis</taxon>
        <taxon>Mucoromycota</taxon>
        <taxon>Mucoromycotina</taxon>
        <taxon>Mucoromycetes</taxon>
        <taxon>Mucorales</taxon>
        <taxon>Mucorineae</taxon>
        <taxon>Rhizopodaceae</taxon>
        <taxon>Rhizopus</taxon>
    </lineage>
</organism>
<dbReference type="AlphaFoldDB" id="A0A367KWI8"/>
<dbReference type="InterPro" id="IPR011993">
    <property type="entry name" value="PH-like_dom_sf"/>
</dbReference>
<dbReference type="GO" id="GO:0005634">
    <property type="term" value="C:nucleus"/>
    <property type="evidence" value="ECO:0007669"/>
    <property type="project" value="UniProtKB-SubCell"/>
</dbReference>
<comment type="caution">
    <text evidence="5">The sequence shown here is derived from an EMBL/GenBank/DDBJ whole genome shotgun (WGS) entry which is preliminary data.</text>
</comment>
<dbReference type="InterPro" id="IPR045255">
    <property type="entry name" value="RanBP1-like"/>
</dbReference>
<protein>
    <recommendedName>
        <fullName evidence="4">RanBD1 domain-containing protein</fullName>
    </recommendedName>
</protein>
<dbReference type="SMART" id="SM00160">
    <property type="entry name" value="RanBD"/>
    <property type="match status" value="1"/>
</dbReference>
<feature type="domain" description="RanBD1" evidence="4">
    <location>
        <begin position="277"/>
        <end position="420"/>
    </location>
</feature>